<proteinExistence type="predicted"/>
<dbReference type="SUPFAM" id="SSF51120">
    <property type="entry name" value="beta-Roll"/>
    <property type="match status" value="1"/>
</dbReference>
<organism evidence="1 2">
    <name type="scientific">Mycoplana azooxidifex</name>
    <dbReference type="NCBI Taxonomy" id="1636188"/>
    <lineage>
        <taxon>Bacteria</taxon>
        <taxon>Pseudomonadati</taxon>
        <taxon>Pseudomonadota</taxon>
        <taxon>Alphaproteobacteria</taxon>
        <taxon>Hyphomicrobiales</taxon>
        <taxon>Rhizobiaceae</taxon>
        <taxon>Mycoplana</taxon>
    </lineage>
</organism>
<protein>
    <submittedName>
        <fullName evidence="1">Ca2+-binding RTX toxin-like protein</fullName>
    </submittedName>
</protein>
<evidence type="ECO:0000313" key="2">
    <source>
        <dbReference type="Proteomes" id="UP000574761"/>
    </source>
</evidence>
<dbReference type="EMBL" id="JACIEE010000009">
    <property type="protein sequence ID" value="MBB3979014.1"/>
    <property type="molecule type" value="Genomic_DNA"/>
</dbReference>
<name>A0A7W6DAI0_9HYPH</name>
<dbReference type="GO" id="GO:0005509">
    <property type="term" value="F:calcium ion binding"/>
    <property type="evidence" value="ECO:0007669"/>
    <property type="project" value="InterPro"/>
</dbReference>
<reference evidence="1 2" key="1">
    <citation type="submission" date="2020-08" db="EMBL/GenBank/DDBJ databases">
        <title>Genomic Encyclopedia of Type Strains, Phase IV (KMG-IV): sequencing the most valuable type-strain genomes for metagenomic binning, comparative biology and taxonomic classification.</title>
        <authorList>
            <person name="Goeker M."/>
        </authorList>
    </citation>
    <scope>NUCLEOTIDE SEQUENCE [LARGE SCALE GENOMIC DNA]</scope>
    <source>
        <strain evidence="1 2">DSM 100211</strain>
    </source>
</reference>
<accession>A0A7W6DAI0</accession>
<dbReference type="Pfam" id="PF00353">
    <property type="entry name" value="HemolysinCabind"/>
    <property type="match status" value="8"/>
</dbReference>
<keyword evidence="2" id="KW-1185">Reference proteome</keyword>
<dbReference type="Proteomes" id="UP000574761">
    <property type="component" value="Unassembled WGS sequence"/>
</dbReference>
<dbReference type="Gene3D" id="2.150.10.10">
    <property type="entry name" value="Serralysin-like metalloprotease, C-terminal"/>
    <property type="match status" value="1"/>
</dbReference>
<evidence type="ECO:0000313" key="1">
    <source>
        <dbReference type="EMBL" id="MBB3979014.1"/>
    </source>
</evidence>
<dbReference type="AlphaFoldDB" id="A0A7W6DAI0"/>
<dbReference type="InterPro" id="IPR001343">
    <property type="entry name" value="Hemolysn_Ca-bd"/>
</dbReference>
<dbReference type="InterPro" id="IPR011049">
    <property type="entry name" value="Serralysin-like_metalloprot_C"/>
</dbReference>
<dbReference type="PRINTS" id="PR00313">
    <property type="entry name" value="CABNDNGRPT"/>
</dbReference>
<sequence>MANVNLAAFKWLARINPINSTIVGTRYADVLAAAAERDAVFGMDGNDELNTTYNRTGLVGGKGHDWLSTDVLVLASSSDPVEGLAIQYGGKGRDRLDSKVTLQSDGPPISSQQFSAENLLSGGNDADTIKAVANVTPWIFGNVTLKNKVFGGTGNDTIDVLADARGAIRDNFVRNDVDGGSGKDRITAQAETEHDAMSATAINVLRGGSGDDILDASARGRANGTELVRNSLSGDAGNDILRAFGYTNSNSSSPVGINELWGGSGNDTLDVRHEDNGNWFIDITSRLYGGSGGDDLKAEMISASVGSTAAALQHLDGGDGWDTLEAQLTVHARGGTGLFDIANVLKGGDGNDRLEAYLEVALDNAPENASSLAQNRLDGGARDDTLIATVAAGSVGASILKGGSGNDKLTVIGGTDNELDGGIGRDTLTSGVGNDHMIGGADADRFVFAPHNGHDTVAFEKGADRIDLKGYAGSGIHAFADLDIDLVGSDSVIRFDADNDITVAGVANLAADDFLFA</sequence>
<dbReference type="Gene3D" id="2.160.20.160">
    <property type="match status" value="1"/>
</dbReference>
<dbReference type="RefSeq" id="WP_183807269.1">
    <property type="nucleotide sequence ID" value="NZ_JACIEE010000009.1"/>
</dbReference>
<gene>
    <name evidence="1" type="ORF">GGQ64_004250</name>
</gene>
<comment type="caution">
    <text evidence="1">The sequence shown here is derived from an EMBL/GenBank/DDBJ whole genome shotgun (WGS) entry which is preliminary data.</text>
</comment>